<proteinExistence type="predicted"/>
<feature type="transmembrane region" description="Helical" evidence="8">
    <location>
        <begin position="12"/>
        <end position="32"/>
    </location>
</feature>
<feature type="region of interest" description="Disordered" evidence="7">
    <location>
        <begin position="447"/>
        <end position="473"/>
    </location>
</feature>
<feature type="transmembrane region" description="Helical" evidence="8">
    <location>
        <begin position="86"/>
        <end position="107"/>
    </location>
</feature>
<evidence type="ECO:0000256" key="6">
    <source>
        <dbReference type="ARBA" id="ARBA00023315"/>
    </source>
</evidence>
<dbReference type="InterPro" id="IPR004299">
    <property type="entry name" value="MBOAT_fam"/>
</dbReference>
<evidence type="ECO:0000313" key="10">
    <source>
        <dbReference type="Proteomes" id="UP001470230"/>
    </source>
</evidence>
<keyword evidence="4 8" id="KW-1133">Transmembrane helix</keyword>
<keyword evidence="5 8" id="KW-0472">Membrane</keyword>
<organism evidence="9 10">
    <name type="scientific">Tritrichomonas musculus</name>
    <dbReference type="NCBI Taxonomy" id="1915356"/>
    <lineage>
        <taxon>Eukaryota</taxon>
        <taxon>Metamonada</taxon>
        <taxon>Parabasalia</taxon>
        <taxon>Tritrichomonadida</taxon>
        <taxon>Tritrichomonadidae</taxon>
        <taxon>Tritrichomonas</taxon>
    </lineage>
</organism>
<dbReference type="PANTHER" id="PTHR13906">
    <property type="entry name" value="PORCUPINE"/>
    <property type="match status" value="1"/>
</dbReference>
<feature type="transmembrane region" description="Helical" evidence="8">
    <location>
        <begin position="52"/>
        <end position="79"/>
    </location>
</feature>
<evidence type="ECO:0000313" key="9">
    <source>
        <dbReference type="EMBL" id="KAK8898900.1"/>
    </source>
</evidence>
<sequence>MSGAFEITKKLIFIVTYIGPTVVVILADLFLYPFSRYILPRLKYKQNVWVQFIIGFSLSLFIFKSQTIIPVVMAFVQYFLLDKNPLYEIIVSFLFSSAIHIYCMVTISKGWQWMVNSITMIMFEKGWMTAVNIYYGQKIKRGEKVRPALLQTSLEKKPPLLEWFTYCFTPFGAFSGPITCYKIQEYTFGVGERPRISDDSRSHKEAQKKFYLTPLLIVLSYLSMKYANIEFYSRPIYVNAPLILKVPLLVFCALLHTIKYYSAWHSVEAGIYETGAAESGVGQFDDISNLTVWEVLMSDSNGIWLQRWNHTAHLFWKHYLLYPLLDKGVKYQYANYSTFIGSALWHGFYPVYYMLLPEMLAASTADRLINGMFPNILTKGNLFVRILYRFWIWMSMMVPTSTWWYRSADAFIFVRKSQHFLGPILIFAVLIIAKVLTIFIPIKSKPRRVPVPADKPKEDSPKEKEEEKKEKKD</sequence>
<keyword evidence="10" id="KW-1185">Reference proteome</keyword>
<feature type="transmembrane region" description="Helical" evidence="8">
    <location>
        <begin position="386"/>
        <end position="405"/>
    </location>
</feature>
<evidence type="ECO:0000256" key="5">
    <source>
        <dbReference type="ARBA" id="ARBA00023136"/>
    </source>
</evidence>
<evidence type="ECO:0000256" key="4">
    <source>
        <dbReference type="ARBA" id="ARBA00022989"/>
    </source>
</evidence>
<dbReference type="Proteomes" id="UP001470230">
    <property type="component" value="Unassembled WGS sequence"/>
</dbReference>
<gene>
    <name evidence="9" type="ORF">M9Y10_001192</name>
</gene>
<dbReference type="InterPro" id="IPR049941">
    <property type="entry name" value="LPLAT_7/PORCN-like"/>
</dbReference>
<dbReference type="PANTHER" id="PTHR13906:SF4">
    <property type="entry name" value="LYSOPHOSPHOLIPID ACYLTRANSFERASE 6"/>
    <property type="match status" value="1"/>
</dbReference>
<feature type="transmembrane region" description="Helical" evidence="8">
    <location>
        <begin position="235"/>
        <end position="255"/>
    </location>
</feature>
<evidence type="ECO:0000256" key="8">
    <source>
        <dbReference type="SAM" id="Phobius"/>
    </source>
</evidence>
<comment type="caution">
    <text evidence="9">The sequence shown here is derived from an EMBL/GenBank/DDBJ whole genome shotgun (WGS) entry which is preliminary data.</text>
</comment>
<evidence type="ECO:0000256" key="2">
    <source>
        <dbReference type="ARBA" id="ARBA00022679"/>
    </source>
</evidence>
<keyword evidence="6 9" id="KW-0012">Acyltransferase</keyword>
<evidence type="ECO:0000256" key="7">
    <source>
        <dbReference type="SAM" id="MobiDB-lite"/>
    </source>
</evidence>
<accession>A0ABR2L6C5</accession>
<dbReference type="GO" id="GO:0016746">
    <property type="term" value="F:acyltransferase activity"/>
    <property type="evidence" value="ECO:0007669"/>
    <property type="project" value="UniProtKB-KW"/>
</dbReference>
<feature type="compositionally biased region" description="Basic and acidic residues" evidence="7">
    <location>
        <begin position="454"/>
        <end position="473"/>
    </location>
</feature>
<evidence type="ECO:0000256" key="1">
    <source>
        <dbReference type="ARBA" id="ARBA00004141"/>
    </source>
</evidence>
<reference evidence="9 10" key="1">
    <citation type="submission" date="2024-04" db="EMBL/GenBank/DDBJ databases">
        <title>Tritrichomonas musculus Genome.</title>
        <authorList>
            <person name="Alves-Ferreira E."/>
            <person name="Grigg M."/>
            <person name="Lorenzi H."/>
            <person name="Galac M."/>
        </authorList>
    </citation>
    <scope>NUCLEOTIDE SEQUENCE [LARGE SCALE GENOMIC DNA]</scope>
    <source>
        <strain evidence="9 10">EAF2021</strain>
    </source>
</reference>
<protein>
    <submittedName>
        <fullName evidence="9">Lysophosphatidylcholine acyltransferase 3</fullName>
    </submittedName>
</protein>
<keyword evidence="2" id="KW-0808">Transferase</keyword>
<dbReference type="Pfam" id="PF03062">
    <property type="entry name" value="MBOAT"/>
    <property type="match status" value="1"/>
</dbReference>
<keyword evidence="3 8" id="KW-0812">Transmembrane</keyword>
<dbReference type="EMBL" id="JAPFFF010000001">
    <property type="protein sequence ID" value="KAK8898900.1"/>
    <property type="molecule type" value="Genomic_DNA"/>
</dbReference>
<evidence type="ECO:0000256" key="3">
    <source>
        <dbReference type="ARBA" id="ARBA00022692"/>
    </source>
</evidence>
<feature type="transmembrane region" description="Helical" evidence="8">
    <location>
        <begin position="420"/>
        <end position="440"/>
    </location>
</feature>
<comment type="subcellular location">
    <subcellularLocation>
        <location evidence="1">Membrane</location>
        <topology evidence="1">Multi-pass membrane protein</topology>
    </subcellularLocation>
</comment>
<name>A0ABR2L6C5_9EUKA</name>